<dbReference type="GeneID" id="108820060"/>
<accession>A0A6J0KNE2</accession>
<organism evidence="4 5">
    <name type="scientific">Raphanus sativus</name>
    <name type="common">Radish</name>
    <name type="synonym">Raphanus raphanistrum var. sativus</name>
    <dbReference type="NCBI Taxonomy" id="3726"/>
    <lineage>
        <taxon>Eukaryota</taxon>
        <taxon>Viridiplantae</taxon>
        <taxon>Streptophyta</taxon>
        <taxon>Embryophyta</taxon>
        <taxon>Tracheophyta</taxon>
        <taxon>Spermatophyta</taxon>
        <taxon>Magnoliopsida</taxon>
        <taxon>eudicotyledons</taxon>
        <taxon>Gunneridae</taxon>
        <taxon>Pentapetalae</taxon>
        <taxon>rosids</taxon>
        <taxon>malvids</taxon>
        <taxon>Brassicales</taxon>
        <taxon>Brassicaceae</taxon>
        <taxon>Brassiceae</taxon>
        <taxon>Raphanus</taxon>
    </lineage>
</organism>
<dbReference type="PANTHER" id="PTHR31286:SF178">
    <property type="entry name" value="DUF4283 DOMAIN-CONTAINING PROTEIN"/>
    <property type="match status" value="1"/>
</dbReference>
<dbReference type="PANTHER" id="PTHR31286">
    <property type="entry name" value="GLYCINE-RICH CELL WALL STRUCTURAL PROTEIN 1.8-LIKE"/>
    <property type="match status" value="1"/>
</dbReference>
<sequence length="495" mass="55912">MNRPRKRKESSLINELKELELLDEGDFVDIPELENEDLIEENSRSIIVRCLNPTVHKVGGLVKALPPIWGLEESVRGRGVGENTVQFFFQHERDLQYVLTKGPWFVNGWIVSLDKWSPNPSHEFLCQIPFWIRIRGFPVHLLKKKAVEVLLDPLGKVEKVELHAKNSSSVEYVRALVWINTEEPLQFKRTARFKSGEVVPTELEYEKLIKVCFLCKRLTHDQLYCPMKDNLAVDYRELDVGDKRTTRPESLSSSSRQRPALQKAENAIQRGQRKTKASRSEQAPRRSTTPSNRREMGRKGKSVVGEASQVWLPKGSQSQSLTGVRRSRSTEESSAHPANRSNSQGRLGAGVSSGASQDSPSVFNRLGGQKSISPHSRQSLALQKSEERPPASVFERLGGLSSNPVLEISLEETEPSGNKKGDLAEVTKELKRRQGSRVIKRSQLHLFLSDLAREEEDLVVEALVRNIILPLWQPMLLTVLLSGWCWEAAKLLKKG</sequence>
<dbReference type="OrthoDB" id="1110051at2759"/>
<gene>
    <name evidence="5" type="primary">LOC108820060</name>
</gene>
<dbReference type="Pfam" id="PF14111">
    <property type="entry name" value="DUF4283"/>
    <property type="match status" value="1"/>
</dbReference>
<feature type="domain" description="DUF4283" evidence="2">
    <location>
        <begin position="40"/>
        <end position="119"/>
    </location>
</feature>
<dbReference type="Proteomes" id="UP000504610">
    <property type="component" value="Unplaced"/>
</dbReference>
<protein>
    <submittedName>
        <fullName evidence="5">Uncharacterized protein LOC108820060</fullName>
    </submittedName>
</protein>
<feature type="compositionally biased region" description="Polar residues" evidence="1">
    <location>
        <begin position="370"/>
        <end position="382"/>
    </location>
</feature>
<dbReference type="AlphaFoldDB" id="A0A6J0KNE2"/>
<name>A0A6J0KNE2_RAPSA</name>
<dbReference type="InterPro" id="IPR040256">
    <property type="entry name" value="At4g02000-like"/>
</dbReference>
<dbReference type="KEGG" id="rsz:108820060"/>
<feature type="compositionally biased region" description="Polar residues" evidence="1">
    <location>
        <begin position="353"/>
        <end position="362"/>
    </location>
</feature>
<dbReference type="RefSeq" id="XP_018448549.1">
    <property type="nucleotide sequence ID" value="XM_018593047.1"/>
</dbReference>
<feature type="domain" description="Zinc knuckle CX2CX4HX4C" evidence="3">
    <location>
        <begin position="182"/>
        <end position="226"/>
    </location>
</feature>
<evidence type="ECO:0000259" key="2">
    <source>
        <dbReference type="Pfam" id="PF14111"/>
    </source>
</evidence>
<dbReference type="Pfam" id="PF14392">
    <property type="entry name" value="zf-CCHC_4"/>
    <property type="match status" value="1"/>
</dbReference>
<dbReference type="InterPro" id="IPR025836">
    <property type="entry name" value="Zn_knuckle_CX2CX4HX4C"/>
</dbReference>
<evidence type="ECO:0000259" key="3">
    <source>
        <dbReference type="Pfam" id="PF14392"/>
    </source>
</evidence>
<evidence type="ECO:0000313" key="5">
    <source>
        <dbReference type="RefSeq" id="XP_018448549.1"/>
    </source>
</evidence>
<evidence type="ECO:0000256" key="1">
    <source>
        <dbReference type="SAM" id="MobiDB-lite"/>
    </source>
</evidence>
<keyword evidence="4" id="KW-1185">Reference proteome</keyword>
<reference evidence="5" key="1">
    <citation type="submission" date="2025-08" db="UniProtKB">
        <authorList>
            <consortium name="RefSeq"/>
        </authorList>
    </citation>
    <scope>IDENTIFICATION</scope>
    <source>
        <tissue evidence="5">Leaf</tissue>
    </source>
</reference>
<feature type="compositionally biased region" description="Polar residues" evidence="1">
    <location>
        <begin position="248"/>
        <end position="257"/>
    </location>
</feature>
<evidence type="ECO:0000313" key="4">
    <source>
        <dbReference type="Proteomes" id="UP000504610"/>
    </source>
</evidence>
<feature type="region of interest" description="Disordered" evidence="1">
    <location>
        <begin position="244"/>
        <end position="389"/>
    </location>
</feature>
<proteinExistence type="predicted"/>
<dbReference type="InterPro" id="IPR025558">
    <property type="entry name" value="DUF4283"/>
</dbReference>